<name>A0ABX3P7E8_9HYPH</name>
<evidence type="ECO:0000256" key="1">
    <source>
        <dbReference type="SAM" id="SignalP"/>
    </source>
</evidence>
<accession>A0ABX3P7E8</accession>
<comment type="caution">
    <text evidence="2">The sequence shown here is derived from an EMBL/GenBank/DDBJ whole genome shotgun (WGS) entry which is preliminary data.</text>
</comment>
<dbReference type="PANTHER" id="PTHR12631">
    <property type="entry name" value="ALPHA-L-IDURONIDASE"/>
    <property type="match status" value="1"/>
</dbReference>
<evidence type="ECO:0000313" key="3">
    <source>
        <dbReference type="Proteomes" id="UP000192652"/>
    </source>
</evidence>
<keyword evidence="1" id="KW-0732">Signal</keyword>
<dbReference type="Proteomes" id="UP000192652">
    <property type="component" value="Unassembled WGS sequence"/>
</dbReference>
<sequence>MRKTAIVICLAWAALLLASGAKAAEMRNLVVLKQELMPRPAPLIAGVGVHFGIGGEHHYEMKPAAQRLDELGVDSYRDDLPWPDFELWSRTPAASHLARLFSFMHMTTKRPLLILGHGNPMLPNADPPLNDPARRAFSDFAVRAVRATHGFDPIYEIWNEWNLRFTFTPPWIIGAGGPDDPRAAVHYVDLMRTVLPDLRKAAPEATLLAGAVGVDQDWQWTRAIASGLEAPLSVHVYNHCEPDESRRTATDVIDRLETLQAMLSTKGGPQPLYLTEFGWPTARSPCVISREAQADNVAQVLFWSAATPWLKGAWVYELKDQDRNPDALEANFGLYDVDGAPKPAACAVREAVELIKQADSFKLERPFPHVFVLTMGGPFGLRIVSWTTSPAFSASLALEEEATVRARSLCAAQLQDARRFALGPRPLILDLPPDRQEVRLVVQE</sequence>
<keyword evidence="3" id="KW-1185">Reference proteome</keyword>
<feature type="chain" id="PRO_5046955070" description="Beta-xylosidase" evidence="1">
    <location>
        <begin position="24"/>
        <end position="444"/>
    </location>
</feature>
<organism evidence="2 3">
    <name type="scientific">Xaviernesmea rhizosphaerae</name>
    <dbReference type="NCBI Taxonomy" id="1672749"/>
    <lineage>
        <taxon>Bacteria</taxon>
        <taxon>Pseudomonadati</taxon>
        <taxon>Pseudomonadota</taxon>
        <taxon>Alphaproteobacteria</taxon>
        <taxon>Hyphomicrobiales</taxon>
        <taxon>Rhizobiaceae</taxon>
        <taxon>Rhizobium/Agrobacterium group</taxon>
        <taxon>Xaviernesmea</taxon>
    </lineage>
</organism>
<dbReference type="InterPro" id="IPR051923">
    <property type="entry name" value="Glycosyl_Hydrolase_39"/>
</dbReference>
<dbReference type="PANTHER" id="PTHR12631:SF10">
    <property type="entry name" value="BETA-XYLOSIDASE-LIKE PROTEIN-RELATED"/>
    <property type="match status" value="1"/>
</dbReference>
<dbReference type="Gene3D" id="3.20.20.80">
    <property type="entry name" value="Glycosidases"/>
    <property type="match status" value="1"/>
</dbReference>
<dbReference type="EMBL" id="MSPX01000030">
    <property type="protein sequence ID" value="OQP83614.1"/>
    <property type="molecule type" value="Genomic_DNA"/>
</dbReference>
<evidence type="ECO:0000313" key="2">
    <source>
        <dbReference type="EMBL" id="OQP83614.1"/>
    </source>
</evidence>
<evidence type="ECO:0008006" key="4">
    <source>
        <dbReference type="Google" id="ProtNLM"/>
    </source>
</evidence>
<dbReference type="InterPro" id="IPR017853">
    <property type="entry name" value="GH"/>
</dbReference>
<feature type="signal peptide" evidence="1">
    <location>
        <begin position="1"/>
        <end position="23"/>
    </location>
</feature>
<proteinExistence type="predicted"/>
<reference evidence="2 3" key="1">
    <citation type="journal article" date="2017" name="Antonie Van Leeuwenhoek">
        <title>Rhizobium rhizosphaerae sp. nov., a novel species isolated from rice rhizosphere.</title>
        <authorList>
            <person name="Zhao J.J."/>
            <person name="Zhang J."/>
            <person name="Zhang R.J."/>
            <person name="Zhang C.W."/>
            <person name="Yin H.Q."/>
            <person name="Zhang X.X."/>
        </authorList>
    </citation>
    <scope>NUCLEOTIDE SEQUENCE [LARGE SCALE GENOMIC DNA]</scope>
    <source>
        <strain evidence="2 3">RD15</strain>
    </source>
</reference>
<dbReference type="SUPFAM" id="SSF51445">
    <property type="entry name" value="(Trans)glycosidases"/>
    <property type="match status" value="1"/>
</dbReference>
<gene>
    <name evidence="2" type="ORF">BTR14_22150</name>
</gene>
<protein>
    <recommendedName>
        <fullName evidence="4">Beta-xylosidase</fullName>
    </recommendedName>
</protein>